<dbReference type="AlphaFoldDB" id="A0A9D1S2V2"/>
<sequence>MEWLSAVQRMREAGDAGVLVTIISSRGHAPRAAGAKMLVTALRSWDSIGGGNLEATAIDRAREMLLAETTEPQTMDMSLNEHATTRHGRQCCGGQVTLLLEPILSPPPIAIFGLGHVGRELAGVLSRMNVRLYLADSREEFAEASSLPQLPEAPAHVSWHHTPAPEALLRELPQGTHVVIMTHDHAEDLFLCEAALNHAGLASTGLIGSAAKWTRFRKRLRESGYEDSAIDRITCPIGIPEITGKSPAVIALSIASSLVQGIPQELL</sequence>
<organism evidence="3 4">
    <name type="scientific">Candidatus Nesterenkonia stercoripullorum</name>
    <dbReference type="NCBI Taxonomy" id="2838701"/>
    <lineage>
        <taxon>Bacteria</taxon>
        <taxon>Bacillati</taxon>
        <taxon>Actinomycetota</taxon>
        <taxon>Actinomycetes</taxon>
        <taxon>Micrococcales</taxon>
        <taxon>Micrococcaceae</taxon>
        <taxon>Nesterenkonia</taxon>
    </lineage>
</organism>
<accession>A0A9D1S2V2</accession>
<evidence type="ECO:0000313" key="4">
    <source>
        <dbReference type="Proteomes" id="UP000824151"/>
    </source>
</evidence>
<feature type="domain" description="XdhC- CoxI" evidence="1">
    <location>
        <begin position="11"/>
        <end position="69"/>
    </location>
</feature>
<dbReference type="SUPFAM" id="SSF51735">
    <property type="entry name" value="NAD(P)-binding Rossmann-fold domains"/>
    <property type="match status" value="1"/>
</dbReference>
<dbReference type="PANTHER" id="PTHR30388">
    <property type="entry name" value="ALDEHYDE OXIDOREDUCTASE MOLYBDENUM COFACTOR ASSEMBLY PROTEIN"/>
    <property type="match status" value="1"/>
</dbReference>
<reference evidence="3" key="1">
    <citation type="journal article" date="2021" name="PeerJ">
        <title>Extensive microbial diversity within the chicken gut microbiome revealed by metagenomics and culture.</title>
        <authorList>
            <person name="Gilroy R."/>
            <person name="Ravi A."/>
            <person name="Getino M."/>
            <person name="Pursley I."/>
            <person name="Horton D.L."/>
            <person name="Alikhan N.F."/>
            <person name="Baker D."/>
            <person name="Gharbi K."/>
            <person name="Hall N."/>
            <person name="Watson M."/>
            <person name="Adriaenssens E.M."/>
            <person name="Foster-Nyarko E."/>
            <person name="Jarju S."/>
            <person name="Secka A."/>
            <person name="Antonio M."/>
            <person name="Oren A."/>
            <person name="Chaudhuri R.R."/>
            <person name="La Ragione R."/>
            <person name="Hildebrand F."/>
            <person name="Pallen M.J."/>
        </authorList>
    </citation>
    <scope>NUCLEOTIDE SEQUENCE</scope>
    <source>
        <strain evidence="3">ChiHejej3B27-3195</strain>
    </source>
</reference>
<reference evidence="3" key="2">
    <citation type="submission" date="2021-04" db="EMBL/GenBank/DDBJ databases">
        <authorList>
            <person name="Gilroy R."/>
        </authorList>
    </citation>
    <scope>NUCLEOTIDE SEQUENCE</scope>
    <source>
        <strain evidence="3">ChiHejej3B27-3195</strain>
    </source>
</reference>
<dbReference type="Gene3D" id="3.40.50.720">
    <property type="entry name" value="NAD(P)-binding Rossmann-like Domain"/>
    <property type="match status" value="1"/>
</dbReference>
<evidence type="ECO:0000259" key="1">
    <source>
        <dbReference type="Pfam" id="PF02625"/>
    </source>
</evidence>
<evidence type="ECO:0000259" key="2">
    <source>
        <dbReference type="Pfam" id="PF13478"/>
    </source>
</evidence>
<dbReference type="Pfam" id="PF02625">
    <property type="entry name" value="XdhC_CoxI"/>
    <property type="match status" value="1"/>
</dbReference>
<proteinExistence type="predicted"/>
<dbReference type="InterPro" id="IPR027051">
    <property type="entry name" value="XdhC_Rossmann_dom"/>
</dbReference>
<gene>
    <name evidence="3" type="primary">xdhC</name>
    <name evidence="3" type="ORF">H9871_05695</name>
</gene>
<dbReference type="InterPro" id="IPR003777">
    <property type="entry name" value="XdhC_CoxI"/>
</dbReference>
<dbReference type="EMBL" id="DXGD01000205">
    <property type="protein sequence ID" value="HIW99618.1"/>
    <property type="molecule type" value="Genomic_DNA"/>
</dbReference>
<dbReference type="NCBIfam" id="TIGR02964">
    <property type="entry name" value="xanthine_xdhC"/>
    <property type="match status" value="1"/>
</dbReference>
<comment type="caution">
    <text evidence="3">The sequence shown here is derived from an EMBL/GenBank/DDBJ whole genome shotgun (WGS) entry which is preliminary data.</text>
</comment>
<name>A0A9D1S2V2_9MICC</name>
<feature type="domain" description="XdhC Rossmann" evidence="2">
    <location>
        <begin position="110"/>
        <end position="257"/>
    </location>
</feature>
<dbReference type="InterPro" id="IPR052698">
    <property type="entry name" value="MoCofactor_Util/Proc"/>
</dbReference>
<evidence type="ECO:0000313" key="3">
    <source>
        <dbReference type="EMBL" id="HIW99618.1"/>
    </source>
</evidence>
<dbReference type="InterPro" id="IPR014308">
    <property type="entry name" value="Xanthine_DH_XdhC"/>
</dbReference>
<dbReference type="Pfam" id="PF13478">
    <property type="entry name" value="XdhC_C"/>
    <property type="match status" value="1"/>
</dbReference>
<dbReference type="PANTHER" id="PTHR30388:SF6">
    <property type="entry name" value="XANTHINE DEHYDROGENASE SUBUNIT A-RELATED"/>
    <property type="match status" value="1"/>
</dbReference>
<protein>
    <submittedName>
        <fullName evidence="3">Xanthine dehydrogenase accessory protein XdhC</fullName>
    </submittedName>
</protein>
<dbReference type="Proteomes" id="UP000824151">
    <property type="component" value="Unassembled WGS sequence"/>
</dbReference>
<dbReference type="InterPro" id="IPR036291">
    <property type="entry name" value="NAD(P)-bd_dom_sf"/>
</dbReference>